<sequence length="71" mass="8191">MDEKYCVYDNLVRRKHWVDFDELPQPQPKRPDHDKKLAVKEWSKVSLEKGFKPSGASVAGQSSAVSQRCMQ</sequence>
<accession>A0A183F678</accession>
<feature type="region of interest" description="Disordered" evidence="1">
    <location>
        <begin position="52"/>
        <end position="71"/>
    </location>
</feature>
<gene>
    <name evidence="2" type="ORF">HPBE_LOCUS1671</name>
</gene>
<dbReference type="AlphaFoldDB" id="A0A183F678"/>
<organism evidence="3 4">
    <name type="scientific">Heligmosomoides polygyrus</name>
    <name type="common">Parasitic roundworm</name>
    <dbReference type="NCBI Taxonomy" id="6339"/>
    <lineage>
        <taxon>Eukaryota</taxon>
        <taxon>Metazoa</taxon>
        <taxon>Ecdysozoa</taxon>
        <taxon>Nematoda</taxon>
        <taxon>Chromadorea</taxon>
        <taxon>Rhabditida</taxon>
        <taxon>Rhabditina</taxon>
        <taxon>Rhabditomorpha</taxon>
        <taxon>Strongyloidea</taxon>
        <taxon>Heligmosomidae</taxon>
        <taxon>Heligmosomoides</taxon>
    </lineage>
</organism>
<evidence type="ECO:0000313" key="2">
    <source>
        <dbReference type="EMBL" id="VDO20604.1"/>
    </source>
</evidence>
<reference evidence="2 3" key="1">
    <citation type="submission" date="2018-11" db="EMBL/GenBank/DDBJ databases">
        <authorList>
            <consortium name="Pathogen Informatics"/>
        </authorList>
    </citation>
    <scope>NUCLEOTIDE SEQUENCE [LARGE SCALE GENOMIC DNA]</scope>
</reference>
<evidence type="ECO:0000313" key="4">
    <source>
        <dbReference type="WBParaSite" id="HPBE_0000167001-mRNA-1"/>
    </source>
</evidence>
<dbReference type="OrthoDB" id="9970333at2759"/>
<dbReference type="WBParaSite" id="HPBE_0000167001-mRNA-1">
    <property type="protein sequence ID" value="HPBE_0000167001-mRNA-1"/>
    <property type="gene ID" value="HPBE_0000167001"/>
</dbReference>
<dbReference type="Proteomes" id="UP000050761">
    <property type="component" value="Unassembled WGS sequence"/>
</dbReference>
<evidence type="ECO:0000256" key="1">
    <source>
        <dbReference type="SAM" id="MobiDB-lite"/>
    </source>
</evidence>
<proteinExistence type="predicted"/>
<protein>
    <submittedName>
        <fullName evidence="4">MADF domain-containing protein</fullName>
    </submittedName>
</protein>
<name>A0A183F678_HELPZ</name>
<feature type="compositionally biased region" description="Low complexity" evidence="1">
    <location>
        <begin position="54"/>
        <end position="71"/>
    </location>
</feature>
<accession>A0A3P7U8S5</accession>
<keyword evidence="3" id="KW-1185">Reference proteome</keyword>
<dbReference type="EMBL" id="UZAH01001980">
    <property type="protein sequence ID" value="VDO20604.1"/>
    <property type="molecule type" value="Genomic_DNA"/>
</dbReference>
<evidence type="ECO:0000313" key="3">
    <source>
        <dbReference type="Proteomes" id="UP000050761"/>
    </source>
</evidence>
<reference evidence="4" key="2">
    <citation type="submission" date="2019-09" db="UniProtKB">
        <authorList>
            <consortium name="WormBaseParasite"/>
        </authorList>
    </citation>
    <scope>IDENTIFICATION</scope>
</reference>